<dbReference type="EMBL" id="BKCJ010000576">
    <property type="protein sequence ID" value="GEU34440.1"/>
    <property type="molecule type" value="Genomic_DNA"/>
</dbReference>
<protein>
    <submittedName>
        <fullName evidence="1">RNA-directed DNA polymerase, eukaryota, reverse transcriptase zinc-binding domain protein</fullName>
    </submittedName>
</protein>
<dbReference type="PANTHER" id="PTHR33710:SF64">
    <property type="entry name" value="ENDONUCLEASE_EXONUCLEASE_PHOSPHATASE DOMAIN-CONTAINING PROTEIN"/>
    <property type="match status" value="1"/>
</dbReference>
<reference evidence="1" key="1">
    <citation type="journal article" date="2019" name="Sci. Rep.">
        <title>Draft genome of Tanacetum cinerariifolium, the natural source of mosquito coil.</title>
        <authorList>
            <person name="Yamashiro T."/>
            <person name="Shiraishi A."/>
            <person name="Satake H."/>
            <person name="Nakayama K."/>
        </authorList>
    </citation>
    <scope>NUCLEOTIDE SEQUENCE</scope>
</reference>
<accession>A0A6L2JCK4</accession>
<keyword evidence="1" id="KW-0695">RNA-directed DNA polymerase</keyword>
<dbReference type="InterPro" id="IPR036691">
    <property type="entry name" value="Endo/exonu/phosph_ase_sf"/>
</dbReference>
<gene>
    <name evidence="1" type="ORF">Tci_006418</name>
</gene>
<sequence>MLWNEISEFMNNNWGHHLIFGDFNEVRHASERIGTVFNLSSANTFNQFIRDAYLWDIPLGGHLFTLLNKHGDKLSKLDRFLSSDTLASVLQKFSAYVLDCHISDHRPILLSPMSIDFGPTPFKFYNSWLSDKNLHSIINDFWDSYSFTNCMNPIVSFKNKLKALKLVIKDWSLNRKDAQTREKEDLIKKINDYDANITSRFADLLVDDQRSCWIDKLRNIDLKESIDFSQKAKIKWGIEADENSKFFHTIVNQKRRYLSIQGIKIEGHWIEDPLRIKDAFHIYHDQKFQKIEVVKIVNRSPSYKSLNNDQNIFLDSSVSVSEIKNAIWDCGSDKSPAMEGLHVAMEDAMAAGFYNGFKIDTLNLSRFFFADDALFIGEWSHNIIKSLVAILDCFHQVSGVKINYHKSKLFGVGVPFEEVTLMASITGCNALVSPFNYLGLPIDCNMALVKS</sequence>
<keyword evidence="1" id="KW-0548">Nucleotidyltransferase</keyword>
<dbReference type="SUPFAM" id="SSF56219">
    <property type="entry name" value="DNase I-like"/>
    <property type="match status" value="1"/>
</dbReference>
<organism evidence="1">
    <name type="scientific">Tanacetum cinerariifolium</name>
    <name type="common">Dalmatian daisy</name>
    <name type="synonym">Chrysanthemum cinerariifolium</name>
    <dbReference type="NCBI Taxonomy" id="118510"/>
    <lineage>
        <taxon>Eukaryota</taxon>
        <taxon>Viridiplantae</taxon>
        <taxon>Streptophyta</taxon>
        <taxon>Embryophyta</taxon>
        <taxon>Tracheophyta</taxon>
        <taxon>Spermatophyta</taxon>
        <taxon>Magnoliopsida</taxon>
        <taxon>eudicotyledons</taxon>
        <taxon>Gunneridae</taxon>
        <taxon>Pentapetalae</taxon>
        <taxon>asterids</taxon>
        <taxon>campanulids</taxon>
        <taxon>Asterales</taxon>
        <taxon>Asteraceae</taxon>
        <taxon>Asteroideae</taxon>
        <taxon>Anthemideae</taxon>
        <taxon>Anthemidinae</taxon>
        <taxon>Tanacetum</taxon>
    </lineage>
</organism>
<dbReference type="AlphaFoldDB" id="A0A6L2JCK4"/>
<proteinExistence type="predicted"/>
<comment type="caution">
    <text evidence="1">The sequence shown here is derived from an EMBL/GenBank/DDBJ whole genome shotgun (WGS) entry which is preliminary data.</text>
</comment>
<dbReference type="Gene3D" id="3.60.10.10">
    <property type="entry name" value="Endonuclease/exonuclease/phosphatase"/>
    <property type="match status" value="1"/>
</dbReference>
<keyword evidence="1" id="KW-0808">Transferase</keyword>
<dbReference type="PANTHER" id="PTHR33710">
    <property type="entry name" value="BNAC02G09200D PROTEIN"/>
    <property type="match status" value="1"/>
</dbReference>
<dbReference type="GO" id="GO:0003964">
    <property type="term" value="F:RNA-directed DNA polymerase activity"/>
    <property type="evidence" value="ECO:0007669"/>
    <property type="project" value="UniProtKB-KW"/>
</dbReference>
<name>A0A6L2JCK4_TANCI</name>
<evidence type="ECO:0000313" key="1">
    <source>
        <dbReference type="EMBL" id="GEU34440.1"/>
    </source>
</evidence>